<keyword evidence="3" id="KW-0819">tRNA processing</keyword>
<name>A0A5B9DFE0_9ARCH</name>
<keyword evidence="7 9" id="KW-0378">Hydrolase</keyword>
<proteinExistence type="predicted"/>
<reference evidence="9 10" key="2">
    <citation type="journal article" date="2024" name="Int. J. Syst. Evol. Microbiol.">
        <title>Promethearchaeum syntrophicum gen. nov., sp. nov., an anaerobic, obligately syntrophic archaeon, the first isolate of the lineage 'Asgard' archaea, and proposal of the new archaeal phylum Promethearchaeota phyl. nov. and kingdom Promethearchaeati regn. nov.</title>
        <authorList>
            <person name="Imachi H."/>
            <person name="Nobu M.K."/>
            <person name="Kato S."/>
            <person name="Takaki Y."/>
            <person name="Miyazaki M."/>
            <person name="Miyata M."/>
            <person name="Ogawara M."/>
            <person name="Saito Y."/>
            <person name="Sakai S."/>
            <person name="Tahara Y.O."/>
            <person name="Takano Y."/>
            <person name="Tasumi E."/>
            <person name="Uematsu K."/>
            <person name="Yoshimura T."/>
            <person name="Itoh T."/>
            <person name="Ohkuma M."/>
            <person name="Takai K."/>
        </authorList>
    </citation>
    <scope>NUCLEOTIDE SEQUENCE [LARGE SCALE GENOMIC DNA]</scope>
    <source>
        <strain evidence="9 10">MK-D1</strain>
    </source>
</reference>
<evidence type="ECO:0000313" key="10">
    <source>
        <dbReference type="Proteomes" id="UP000321408"/>
    </source>
</evidence>
<protein>
    <submittedName>
        <fullName evidence="9">Ribonuclease Z</fullName>
        <ecNumber evidence="9">3.1.26.11</ecNumber>
    </submittedName>
</protein>
<dbReference type="Pfam" id="PF12706">
    <property type="entry name" value="Lactamase_B_2"/>
    <property type="match status" value="1"/>
</dbReference>
<comment type="cofactor">
    <cofactor evidence="1">
        <name>Zn(2+)</name>
        <dbReference type="ChEBI" id="CHEBI:29105"/>
    </cofactor>
</comment>
<dbReference type="InterPro" id="IPR013471">
    <property type="entry name" value="RNase_Z/BN"/>
</dbReference>
<dbReference type="InterPro" id="IPR036866">
    <property type="entry name" value="RibonucZ/Hydroxyglut_hydro"/>
</dbReference>
<dbReference type="EMBL" id="CP042905">
    <property type="protein sequence ID" value="QEE17503.2"/>
    <property type="molecule type" value="Genomic_DNA"/>
</dbReference>
<evidence type="ECO:0000256" key="4">
    <source>
        <dbReference type="ARBA" id="ARBA00022722"/>
    </source>
</evidence>
<evidence type="ECO:0000256" key="2">
    <source>
        <dbReference type="ARBA" id="ARBA00011738"/>
    </source>
</evidence>
<dbReference type="Proteomes" id="UP000321408">
    <property type="component" value="Chromosome"/>
</dbReference>
<sequence>MELKFLGVSAATPTQDRNLSSFALRLDSGELVIFDAGEDVQRRFEAAKLKFNTPTTILISHLHGDHVIGLPGLLFRFHLNERTAPLRIIGPYGIASFLLSHYHFIGLRATKYPLTLIEVGYPKLDTPPGQMMMTHYSYFLSENLHRHIIQHTSNDIFVNKDYRIKGMWVDHSVPTMGFRFEEADLDGKFDPNRALEMNIPKGRLWGIMQDGQNIEINGETIDPVKEGIVTEKRPGRVIAYSADTAKCPEVIELAKNATVFVCESTYAYLDEDLAREKLHLSSKMAAEIAKEANVKQLILTHFSSRYKNIGTLEEEAKEIFPNTRAAKDLMEFFIPL</sequence>
<keyword evidence="6" id="KW-0255">Endonuclease</keyword>
<evidence type="ECO:0000256" key="5">
    <source>
        <dbReference type="ARBA" id="ARBA00022723"/>
    </source>
</evidence>
<dbReference type="GO" id="GO:0046872">
    <property type="term" value="F:metal ion binding"/>
    <property type="evidence" value="ECO:0007669"/>
    <property type="project" value="UniProtKB-KW"/>
</dbReference>
<keyword evidence="10" id="KW-1185">Reference proteome</keyword>
<evidence type="ECO:0000256" key="6">
    <source>
        <dbReference type="ARBA" id="ARBA00022759"/>
    </source>
</evidence>
<evidence type="ECO:0000256" key="3">
    <source>
        <dbReference type="ARBA" id="ARBA00022694"/>
    </source>
</evidence>
<dbReference type="AlphaFoldDB" id="A0A5B9DFE0"/>
<keyword evidence="4" id="KW-0540">Nuclease</keyword>
<dbReference type="EC" id="3.1.26.11" evidence="9"/>
<dbReference type="SUPFAM" id="SSF56281">
    <property type="entry name" value="Metallo-hydrolase/oxidoreductase"/>
    <property type="match status" value="1"/>
</dbReference>
<organism evidence="9 10">
    <name type="scientific">Promethearchaeum syntrophicum</name>
    <dbReference type="NCBI Taxonomy" id="2594042"/>
    <lineage>
        <taxon>Archaea</taxon>
        <taxon>Promethearchaeati</taxon>
        <taxon>Promethearchaeota</taxon>
        <taxon>Promethearchaeia</taxon>
        <taxon>Promethearchaeales</taxon>
        <taxon>Promethearchaeaceae</taxon>
        <taxon>Promethearchaeum</taxon>
    </lineage>
</organism>
<keyword evidence="5" id="KW-0479">Metal-binding</keyword>
<evidence type="ECO:0000313" key="9">
    <source>
        <dbReference type="EMBL" id="QEE17503.2"/>
    </source>
</evidence>
<evidence type="ECO:0000256" key="8">
    <source>
        <dbReference type="ARBA" id="ARBA00022833"/>
    </source>
</evidence>
<keyword evidence="8" id="KW-0862">Zinc</keyword>
<dbReference type="PANTHER" id="PTHR46018">
    <property type="entry name" value="ZINC PHOSPHODIESTERASE ELAC PROTEIN 1"/>
    <property type="match status" value="1"/>
</dbReference>
<comment type="subunit">
    <text evidence="2">Homodimer.</text>
</comment>
<evidence type="ECO:0000256" key="1">
    <source>
        <dbReference type="ARBA" id="ARBA00001947"/>
    </source>
</evidence>
<reference evidence="9 10" key="1">
    <citation type="journal article" date="2020" name="Nature">
        <title>Isolation of an archaeon at the prokaryote-eukaryote interface.</title>
        <authorList>
            <person name="Imachi H."/>
            <person name="Nobu M.K."/>
            <person name="Nakahara N."/>
            <person name="Morono Y."/>
            <person name="Ogawara M."/>
            <person name="Takaki Y."/>
            <person name="Takano Y."/>
            <person name="Uematsu K."/>
            <person name="Ikuta T."/>
            <person name="Ito M."/>
            <person name="Matsui Y."/>
            <person name="Miyazaki M."/>
            <person name="Murata K."/>
            <person name="Saito Y."/>
            <person name="Sakai S."/>
            <person name="Song C."/>
            <person name="Tasumi E."/>
            <person name="Yamanaka Y."/>
            <person name="Yamaguchi T."/>
            <person name="Kamagata Y."/>
            <person name="Tamaki H."/>
            <person name="Takai K."/>
        </authorList>
    </citation>
    <scope>NUCLEOTIDE SEQUENCE [LARGE SCALE GENOMIC DNA]</scope>
    <source>
        <strain evidence="9 10">MK-D1</strain>
    </source>
</reference>
<dbReference type="Gene3D" id="3.60.15.10">
    <property type="entry name" value="Ribonuclease Z/Hydroxyacylglutathione hydrolase-like"/>
    <property type="match status" value="1"/>
</dbReference>
<evidence type="ECO:0000256" key="7">
    <source>
        <dbReference type="ARBA" id="ARBA00022801"/>
    </source>
</evidence>
<accession>A0A5B9DFE0</accession>
<gene>
    <name evidence="9" type="ORF">DSAG12_03340</name>
</gene>
<dbReference type="KEGG" id="psyt:DSAG12_03340"/>
<dbReference type="GO" id="GO:0042781">
    <property type="term" value="F:3'-tRNA processing endoribonuclease activity"/>
    <property type="evidence" value="ECO:0007669"/>
    <property type="project" value="UniProtKB-EC"/>
</dbReference>
<dbReference type="InterPro" id="IPR001279">
    <property type="entry name" value="Metallo-B-lactamas"/>
</dbReference>
<dbReference type="CDD" id="cd07717">
    <property type="entry name" value="RNaseZ_ZiPD-like_MBL-fold"/>
    <property type="match status" value="1"/>
</dbReference>
<dbReference type="PANTHER" id="PTHR46018:SF2">
    <property type="entry name" value="ZINC PHOSPHODIESTERASE ELAC PROTEIN 1"/>
    <property type="match status" value="1"/>
</dbReference>